<dbReference type="RefSeq" id="WP_281832355.1">
    <property type="nucleotide sequence ID" value="NZ_BSDY01000001.1"/>
</dbReference>
<sequence length="308" mass="35149">MKRVVLGALLAVTLANSAFAGSFTHEVNYKSREGNGDGEKVEWTLLKGKFGLTDNIDFMADIDRDYYGDQKKGSTGSEKEAGWDTNFELQFKTIGFDFGDKHFDLTPTLGMEWDAIEFEGGEEDDYTTKENYYFSPRFAFTIGDVWFGIDPRFTSDNINKDTYLELRNQVDYSFALGEFKFNNWLELYHFIGGDESFGGTEESQGDSYVLDVENYFSVERDLFGNFSFWMEFGTEIYGIANDSDEGAEEDGVIYLEPRINYNINFGEENSFVPYAGFKYTQADITGADEYEDDNWTEAVVGFKVNVVM</sequence>
<keyword evidence="3" id="KW-1185">Reference proteome</keyword>
<comment type="caution">
    <text evidence="2">The sequence shown here is derived from an EMBL/GenBank/DDBJ whole genome shotgun (WGS) entry which is preliminary data.</text>
</comment>
<feature type="chain" id="PRO_5040724461" description="Porin" evidence="1">
    <location>
        <begin position="21"/>
        <end position="308"/>
    </location>
</feature>
<keyword evidence="1" id="KW-0732">Signal</keyword>
<evidence type="ECO:0000313" key="3">
    <source>
        <dbReference type="Proteomes" id="UP001144471"/>
    </source>
</evidence>
<accession>A0A9W6LLP8</accession>
<gene>
    <name evidence="2" type="ORF">PM10SUCC1_01180</name>
</gene>
<dbReference type="Proteomes" id="UP001144471">
    <property type="component" value="Unassembled WGS sequence"/>
</dbReference>
<dbReference type="AlphaFoldDB" id="A0A9W6LLP8"/>
<evidence type="ECO:0008006" key="4">
    <source>
        <dbReference type="Google" id="ProtNLM"/>
    </source>
</evidence>
<feature type="signal peptide" evidence="1">
    <location>
        <begin position="1"/>
        <end position="20"/>
    </location>
</feature>
<dbReference type="EMBL" id="BSDY01000001">
    <property type="protein sequence ID" value="GLI54603.1"/>
    <property type="molecule type" value="Genomic_DNA"/>
</dbReference>
<protein>
    <recommendedName>
        <fullName evidence="4">Porin</fullName>
    </recommendedName>
</protein>
<organism evidence="2 3">
    <name type="scientific">Propionigenium maris DSM 9537</name>
    <dbReference type="NCBI Taxonomy" id="1123000"/>
    <lineage>
        <taxon>Bacteria</taxon>
        <taxon>Fusobacteriati</taxon>
        <taxon>Fusobacteriota</taxon>
        <taxon>Fusobacteriia</taxon>
        <taxon>Fusobacteriales</taxon>
        <taxon>Fusobacteriaceae</taxon>
        <taxon>Propionigenium</taxon>
    </lineage>
</organism>
<evidence type="ECO:0000313" key="2">
    <source>
        <dbReference type="EMBL" id="GLI54603.1"/>
    </source>
</evidence>
<proteinExistence type="predicted"/>
<reference evidence="2" key="1">
    <citation type="submission" date="2022-12" db="EMBL/GenBank/DDBJ databases">
        <title>Reference genome sequencing for broad-spectrum identification of bacterial and archaeal isolates by mass spectrometry.</title>
        <authorList>
            <person name="Sekiguchi Y."/>
            <person name="Tourlousse D.M."/>
        </authorList>
    </citation>
    <scope>NUCLEOTIDE SEQUENCE</scope>
    <source>
        <strain evidence="2">10succ1</strain>
    </source>
</reference>
<evidence type="ECO:0000256" key="1">
    <source>
        <dbReference type="SAM" id="SignalP"/>
    </source>
</evidence>
<name>A0A9W6LLP8_9FUSO</name>